<dbReference type="Pfam" id="PF20441">
    <property type="entry name" value="TerL_nuclease"/>
    <property type="match status" value="1"/>
</dbReference>
<dbReference type="AlphaFoldDB" id="J9UVN8"/>
<evidence type="ECO:0000313" key="4">
    <source>
        <dbReference type="EMBL" id="AFR71299.1"/>
    </source>
</evidence>
<organism evidence="4 5">
    <name type="scientific">Brachyspira pilosicoli B2904</name>
    <dbReference type="NCBI Taxonomy" id="1133568"/>
    <lineage>
        <taxon>Bacteria</taxon>
        <taxon>Pseudomonadati</taxon>
        <taxon>Spirochaetota</taxon>
        <taxon>Spirochaetia</taxon>
        <taxon>Brachyspirales</taxon>
        <taxon>Brachyspiraceae</taxon>
        <taxon>Brachyspira</taxon>
    </lineage>
</organism>
<dbReference type="Gene3D" id="3.40.50.300">
    <property type="entry name" value="P-loop containing nucleotide triphosphate hydrolases"/>
    <property type="match status" value="1"/>
</dbReference>
<dbReference type="RefSeq" id="WP_014936440.1">
    <property type="nucleotide sequence ID" value="NC_018607.1"/>
</dbReference>
<feature type="domain" description="Terminase large subunit-like endonuclease" evidence="3">
    <location>
        <begin position="308"/>
        <end position="571"/>
    </location>
</feature>
<dbReference type="InterPro" id="IPR027417">
    <property type="entry name" value="P-loop_NTPase"/>
</dbReference>
<gene>
    <name evidence="4" type="ORF">B2904_orf1970</name>
</gene>
<dbReference type="GO" id="GO:0004519">
    <property type="term" value="F:endonuclease activity"/>
    <property type="evidence" value="ECO:0007669"/>
    <property type="project" value="InterPro"/>
</dbReference>
<dbReference type="KEGG" id="bpj:B2904_orf1970"/>
<reference evidence="4 5" key="1">
    <citation type="journal article" date="2012" name="BMC Genomics">
        <title>Comparative genomics of Brachyspira pilosicoli strains: genome rearrangements, reductions and correlation of genetic compliment with phenotypic diversity.</title>
        <authorList>
            <person name="Mappley L.J."/>
            <person name="Black M.L."/>
            <person name="Abuoun M."/>
            <person name="Darby A.C."/>
            <person name="Woodward M.J."/>
            <person name="Parkhill J."/>
            <person name="Turner A.K."/>
            <person name="Bellgard M.I."/>
            <person name="La T."/>
            <person name="Phillips N.D."/>
            <person name="La Ragione R.M."/>
            <person name="Hampson D.J."/>
        </authorList>
    </citation>
    <scope>NUCLEOTIDE SEQUENCE [LARGE SCALE GENOMIC DNA]</scope>
    <source>
        <strain evidence="4">B2904</strain>
    </source>
</reference>
<dbReference type="HOGENOM" id="CLU_026632_6_2_12"/>
<evidence type="ECO:0000259" key="2">
    <source>
        <dbReference type="Pfam" id="PF03354"/>
    </source>
</evidence>
<protein>
    <submittedName>
        <fullName evidence="4">Putative phage terminase large subunit</fullName>
    </submittedName>
</protein>
<dbReference type="PANTHER" id="PTHR41287">
    <property type="match status" value="1"/>
</dbReference>
<proteinExistence type="predicted"/>
<accession>J9UVN8</accession>
<name>J9UVN8_BRAPL</name>
<evidence type="ECO:0000256" key="1">
    <source>
        <dbReference type="SAM" id="MobiDB-lite"/>
    </source>
</evidence>
<dbReference type="InterPro" id="IPR046461">
    <property type="entry name" value="TerL_ATPase"/>
</dbReference>
<evidence type="ECO:0000259" key="3">
    <source>
        <dbReference type="Pfam" id="PF20441"/>
    </source>
</evidence>
<dbReference type="Proteomes" id="UP000007346">
    <property type="component" value="Chromosome"/>
</dbReference>
<sequence length="590" mass="68320">MYSYEEYINKVINKELPVCQAAFLAVKRHLDDIEKSKNNDYPFYFDEDEAKRPITFIQSLVHTKGEWANHNIILESWEQFIIASIFGWRRKENKLRRYKKAYVQVSRKNGKTTFASGIGNYCFFCDSPAEAGVEIYYIATKKDQAKIAWSESERQIRKAKALNKEAITYKQTSTITKKKDTASKSKPLGQDSNTEDGLNPHLVIVDEYHAHPDNELLNVLESGMGARRQPLTFIITTAGFDKTSVCFSEYEYAKQILQGSLNNDEYFCIIYEPDNIKDIWIFMSEYKEKLNNNQNTQEQEELINNIIFQANPNINISVKDSYLKSRLFEGLDKPVQRTDILTKNLNVWTQASEVWISSDRWLKSYLHQNININELKGKRACIGLDLATTRDIAAYVLCFDTVDNDPYILLPRFFMPKENIRQRSKEDRVPYELWASQGLITLTNGDIIDFDIIESSILQDAKDFEIIEIAYDPWKAIEIITHLESEGFKMQQVRQSFAVGGLSEGTSLFEKTIDERKLLHGNNPVLNWMISCCEVKTDGRDNYLPVKPDRRRSYKRIDGVVASIMALHRVIKNHFEDTKSIYESEGVFSL</sequence>
<dbReference type="InterPro" id="IPR046462">
    <property type="entry name" value="TerL_nuclease"/>
</dbReference>
<feature type="domain" description="Terminase large subunit-like ATPase" evidence="2">
    <location>
        <begin position="77"/>
        <end position="255"/>
    </location>
</feature>
<dbReference type="Pfam" id="PF03354">
    <property type="entry name" value="TerL_ATPase"/>
    <property type="match status" value="1"/>
</dbReference>
<dbReference type="EMBL" id="CP003490">
    <property type="protein sequence ID" value="AFR71299.1"/>
    <property type="molecule type" value="Genomic_DNA"/>
</dbReference>
<feature type="region of interest" description="Disordered" evidence="1">
    <location>
        <begin position="178"/>
        <end position="197"/>
    </location>
</feature>
<dbReference type="PATRIC" id="fig|1133568.3.peg.1971"/>
<evidence type="ECO:0000313" key="5">
    <source>
        <dbReference type="Proteomes" id="UP000007346"/>
    </source>
</evidence>
<dbReference type="PANTHER" id="PTHR41287:SF1">
    <property type="entry name" value="PROTEIN YMFN"/>
    <property type="match status" value="1"/>
</dbReference>
<dbReference type="InterPro" id="IPR005021">
    <property type="entry name" value="Terminase_largesu-like"/>
</dbReference>